<keyword evidence="6 10" id="KW-0460">Magnesium</keyword>
<dbReference type="NCBIfam" id="NF011397">
    <property type="entry name" value="PRK14822.1"/>
    <property type="match status" value="1"/>
</dbReference>
<dbReference type="Proteomes" id="UP000037146">
    <property type="component" value="Unassembled WGS sequence"/>
</dbReference>
<dbReference type="InterPro" id="IPR029001">
    <property type="entry name" value="ITPase-like_fam"/>
</dbReference>
<sequence>MKTVIIATKNKGKAKEFESLFHSRGFQVQTLLDFEDALDVEETGTTFEENAILKAEAISKMLGKFVIGDDSGLIVDALDGRPGVYSARYAGEAKSDSANTEKVLQELKDVPEEKRTARFYCALALASPNQETITVSGSVEGRITNEPKGTNGFGYDPVFYVGEKGKTMAELKSNEKNEISHRANALHALEEKLDAFLEREATQL</sequence>
<organism evidence="12 13">
    <name type="scientific">Peribacillus loiseleuriae</name>
    <dbReference type="NCBI Taxonomy" id="1679170"/>
    <lineage>
        <taxon>Bacteria</taxon>
        <taxon>Bacillati</taxon>
        <taxon>Bacillota</taxon>
        <taxon>Bacilli</taxon>
        <taxon>Bacillales</taxon>
        <taxon>Bacillaceae</taxon>
        <taxon>Peribacillus</taxon>
    </lineage>
</organism>
<evidence type="ECO:0000256" key="4">
    <source>
        <dbReference type="ARBA" id="ARBA00022741"/>
    </source>
</evidence>
<dbReference type="RefSeq" id="WP_049682502.1">
    <property type="nucleotide sequence ID" value="NZ_LFZW01000001.1"/>
</dbReference>
<feature type="binding site" evidence="10">
    <location>
        <position position="41"/>
    </location>
    <ligand>
        <name>Mg(2+)</name>
        <dbReference type="ChEBI" id="CHEBI:18420"/>
    </ligand>
</feature>
<dbReference type="SUPFAM" id="SSF52972">
    <property type="entry name" value="ITPase-like"/>
    <property type="match status" value="1"/>
</dbReference>
<reference evidence="13" key="1">
    <citation type="submission" date="2015-07" db="EMBL/GenBank/DDBJ databases">
        <title>Genome sequencing project for genomic taxonomy and phylogenomics of Bacillus-like bacteria.</title>
        <authorList>
            <person name="Liu B."/>
            <person name="Wang J."/>
            <person name="Zhu Y."/>
            <person name="Liu G."/>
            <person name="Chen Q."/>
            <person name="Chen Z."/>
            <person name="Lan J."/>
            <person name="Che J."/>
            <person name="Ge C."/>
            <person name="Shi H."/>
            <person name="Pan Z."/>
            <person name="Liu X."/>
        </authorList>
    </citation>
    <scope>NUCLEOTIDE SEQUENCE [LARGE SCALE GENOMIC DNA]</scope>
    <source>
        <strain evidence="13">FJAT-27997</strain>
    </source>
</reference>
<feature type="binding site" evidence="10">
    <location>
        <position position="176"/>
    </location>
    <ligand>
        <name>substrate</name>
    </ligand>
</feature>
<dbReference type="NCBIfam" id="TIGR00042">
    <property type="entry name" value="RdgB/HAM1 family non-canonical purine NTP pyrophosphatase"/>
    <property type="match status" value="1"/>
</dbReference>
<feature type="binding site" evidence="10">
    <location>
        <begin position="153"/>
        <end position="156"/>
    </location>
    <ligand>
        <name>substrate</name>
    </ligand>
</feature>
<keyword evidence="5 10" id="KW-0378">Hydrolase</keyword>
<feature type="active site" description="Proton acceptor" evidence="10">
    <location>
        <position position="70"/>
    </location>
</feature>
<dbReference type="STRING" id="1679170.AC625_17755"/>
<comment type="caution">
    <text evidence="12">The sequence shown here is derived from an EMBL/GenBank/DDBJ whole genome shotgun (WGS) entry which is preliminary data.</text>
</comment>
<dbReference type="GO" id="GO:0017111">
    <property type="term" value="F:ribonucleoside triphosphate phosphatase activity"/>
    <property type="evidence" value="ECO:0007669"/>
    <property type="project" value="InterPro"/>
</dbReference>
<dbReference type="InterPro" id="IPR020922">
    <property type="entry name" value="dITP/XTP_pyrophosphatase"/>
</dbReference>
<name>A0A0K9GY21_9BACI</name>
<dbReference type="PATRIC" id="fig|1679170.3.peg.4030"/>
<feature type="binding site" evidence="10">
    <location>
        <position position="70"/>
    </location>
    <ligand>
        <name>Mg(2+)</name>
        <dbReference type="ChEBI" id="CHEBI:18420"/>
    </ligand>
</feature>
<dbReference type="Pfam" id="PF01725">
    <property type="entry name" value="Ham1p_like"/>
    <property type="match status" value="1"/>
</dbReference>
<keyword evidence="3 10" id="KW-0479">Metal-binding</keyword>
<dbReference type="InterPro" id="IPR002637">
    <property type="entry name" value="RdgB/HAM1"/>
</dbReference>
<dbReference type="FunFam" id="3.90.950.10:FF:000001">
    <property type="entry name" value="dITP/XTP pyrophosphatase"/>
    <property type="match status" value="1"/>
</dbReference>
<evidence type="ECO:0000313" key="13">
    <source>
        <dbReference type="Proteomes" id="UP000037146"/>
    </source>
</evidence>
<dbReference type="GO" id="GO:0035870">
    <property type="term" value="F:dITP diphosphatase activity"/>
    <property type="evidence" value="ECO:0007669"/>
    <property type="project" value="UniProtKB-UniRule"/>
</dbReference>
<dbReference type="GO" id="GO:0036222">
    <property type="term" value="F:XTP diphosphatase activity"/>
    <property type="evidence" value="ECO:0007669"/>
    <property type="project" value="UniProtKB-UniRule"/>
</dbReference>
<evidence type="ECO:0000256" key="11">
    <source>
        <dbReference type="RuleBase" id="RU003781"/>
    </source>
</evidence>
<evidence type="ECO:0000313" key="12">
    <source>
        <dbReference type="EMBL" id="KMY51152.1"/>
    </source>
</evidence>
<dbReference type="PANTHER" id="PTHR11067:SF9">
    <property type="entry name" value="INOSINE TRIPHOSPHATE PYROPHOSPHATASE"/>
    <property type="match status" value="1"/>
</dbReference>
<comment type="catalytic activity">
    <reaction evidence="8 10">
        <text>dITP + H2O = dIMP + diphosphate + H(+)</text>
        <dbReference type="Rhea" id="RHEA:28342"/>
        <dbReference type="ChEBI" id="CHEBI:15377"/>
        <dbReference type="ChEBI" id="CHEBI:15378"/>
        <dbReference type="ChEBI" id="CHEBI:33019"/>
        <dbReference type="ChEBI" id="CHEBI:61194"/>
        <dbReference type="ChEBI" id="CHEBI:61382"/>
        <dbReference type="EC" id="3.6.1.66"/>
    </reaction>
</comment>
<comment type="catalytic activity">
    <reaction evidence="10">
        <text>ITP + H2O = IMP + diphosphate + H(+)</text>
        <dbReference type="Rhea" id="RHEA:29399"/>
        <dbReference type="ChEBI" id="CHEBI:15377"/>
        <dbReference type="ChEBI" id="CHEBI:15378"/>
        <dbReference type="ChEBI" id="CHEBI:33019"/>
        <dbReference type="ChEBI" id="CHEBI:58053"/>
        <dbReference type="ChEBI" id="CHEBI:61402"/>
        <dbReference type="EC" id="3.6.1.66"/>
    </reaction>
</comment>
<dbReference type="EC" id="3.6.1.66" evidence="10"/>
<dbReference type="EMBL" id="LFZW01000001">
    <property type="protein sequence ID" value="KMY51152.1"/>
    <property type="molecule type" value="Genomic_DNA"/>
</dbReference>
<keyword evidence="7 10" id="KW-0546">Nucleotide metabolism</keyword>
<dbReference type="GO" id="GO:0005829">
    <property type="term" value="C:cytosol"/>
    <property type="evidence" value="ECO:0007669"/>
    <property type="project" value="TreeGrafter"/>
</dbReference>
<evidence type="ECO:0000256" key="8">
    <source>
        <dbReference type="ARBA" id="ARBA00051875"/>
    </source>
</evidence>
<evidence type="ECO:0000256" key="3">
    <source>
        <dbReference type="ARBA" id="ARBA00022723"/>
    </source>
</evidence>
<dbReference type="PANTHER" id="PTHR11067">
    <property type="entry name" value="INOSINE TRIPHOSPHATE PYROPHOSPHATASE/HAM1 PROTEIN"/>
    <property type="match status" value="1"/>
</dbReference>
<comment type="cofactor">
    <cofactor evidence="10">
        <name>Mg(2+)</name>
        <dbReference type="ChEBI" id="CHEBI:18420"/>
    </cofactor>
    <text evidence="10">Binds 1 Mg(2+) ion per subunit.</text>
</comment>
<comment type="similarity">
    <text evidence="1 10 11">Belongs to the HAM1 NTPase family.</text>
</comment>
<dbReference type="GO" id="GO:0046872">
    <property type="term" value="F:metal ion binding"/>
    <property type="evidence" value="ECO:0007669"/>
    <property type="project" value="UniProtKB-KW"/>
</dbReference>
<evidence type="ECO:0000256" key="5">
    <source>
        <dbReference type="ARBA" id="ARBA00022801"/>
    </source>
</evidence>
<evidence type="ECO:0000256" key="2">
    <source>
        <dbReference type="ARBA" id="ARBA00011738"/>
    </source>
</evidence>
<evidence type="ECO:0000256" key="10">
    <source>
        <dbReference type="HAMAP-Rule" id="MF_01405"/>
    </source>
</evidence>
<evidence type="ECO:0000256" key="6">
    <source>
        <dbReference type="ARBA" id="ARBA00022842"/>
    </source>
</evidence>
<dbReference type="OrthoDB" id="9807456at2"/>
<dbReference type="CDD" id="cd00515">
    <property type="entry name" value="HAM1"/>
    <property type="match status" value="1"/>
</dbReference>
<feature type="binding site" evidence="10">
    <location>
        <begin position="181"/>
        <end position="182"/>
    </location>
    <ligand>
        <name>substrate</name>
    </ligand>
</feature>
<dbReference type="Gene3D" id="3.90.950.10">
    <property type="match status" value="1"/>
</dbReference>
<dbReference type="HAMAP" id="MF_01405">
    <property type="entry name" value="Non_canon_purine_NTPase"/>
    <property type="match status" value="1"/>
</dbReference>
<protein>
    <recommendedName>
        <fullName evidence="10">dITP/XTP pyrophosphatase</fullName>
        <ecNumber evidence="10">3.6.1.66</ecNumber>
    </recommendedName>
    <alternativeName>
        <fullName evidence="10">Non-canonical purine NTP pyrophosphatase</fullName>
    </alternativeName>
    <alternativeName>
        <fullName evidence="10">Non-standard purine NTP pyrophosphatase</fullName>
    </alternativeName>
    <alternativeName>
        <fullName evidence="10">Nucleoside-triphosphate diphosphatase</fullName>
    </alternativeName>
    <alternativeName>
        <fullName evidence="10">Nucleoside-triphosphate pyrophosphatase</fullName>
        <shortName evidence="10">NTPase</shortName>
    </alternativeName>
</protein>
<dbReference type="GO" id="GO:0009146">
    <property type="term" value="P:purine nucleoside triphosphate catabolic process"/>
    <property type="evidence" value="ECO:0007669"/>
    <property type="project" value="UniProtKB-UniRule"/>
</dbReference>
<comment type="function">
    <text evidence="10">Pyrophosphatase that catalyzes the hydrolysis of nucleoside triphosphates to their monophosphate derivatives, with a high preference for the non-canonical purine nucleotides XTP (xanthosine triphosphate), dITP (deoxyinosine triphosphate) and ITP. Seems to function as a house-cleaning enzyme that removes non-canonical purine nucleotides from the nucleotide pool, thus preventing their incorporation into DNA/RNA and avoiding chromosomal lesions.</text>
</comment>
<dbReference type="GO" id="GO:0000166">
    <property type="term" value="F:nucleotide binding"/>
    <property type="evidence" value="ECO:0007669"/>
    <property type="project" value="UniProtKB-KW"/>
</dbReference>
<dbReference type="GO" id="GO:0009117">
    <property type="term" value="P:nucleotide metabolic process"/>
    <property type="evidence" value="ECO:0007669"/>
    <property type="project" value="UniProtKB-KW"/>
</dbReference>
<evidence type="ECO:0000256" key="9">
    <source>
        <dbReference type="ARBA" id="ARBA00052017"/>
    </source>
</evidence>
<dbReference type="AlphaFoldDB" id="A0A0K9GY21"/>
<comment type="subunit">
    <text evidence="2 10">Homodimer.</text>
</comment>
<dbReference type="GO" id="GO:0036220">
    <property type="term" value="F:ITP diphosphatase activity"/>
    <property type="evidence" value="ECO:0007669"/>
    <property type="project" value="UniProtKB-UniRule"/>
</dbReference>
<keyword evidence="13" id="KW-1185">Reference proteome</keyword>
<feature type="binding site" evidence="10">
    <location>
        <position position="71"/>
    </location>
    <ligand>
        <name>substrate</name>
    </ligand>
</feature>
<comment type="catalytic activity">
    <reaction evidence="9 10">
        <text>XTP + H2O = XMP + diphosphate + H(+)</text>
        <dbReference type="Rhea" id="RHEA:28610"/>
        <dbReference type="ChEBI" id="CHEBI:15377"/>
        <dbReference type="ChEBI" id="CHEBI:15378"/>
        <dbReference type="ChEBI" id="CHEBI:33019"/>
        <dbReference type="ChEBI" id="CHEBI:57464"/>
        <dbReference type="ChEBI" id="CHEBI:61314"/>
        <dbReference type="EC" id="3.6.1.66"/>
    </reaction>
</comment>
<evidence type="ECO:0000256" key="7">
    <source>
        <dbReference type="ARBA" id="ARBA00023080"/>
    </source>
</evidence>
<keyword evidence="4 10" id="KW-0547">Nucleotide-binding</keyword>
<evidence type="ECO:0000256" key="1">
    <source>
        <dbReference type="ARBA" id="ARBA00008023"/>
    </source>
</evidence>
<accession>A0A0K9GY21</accession>
<gene>
    <name evidence="12" type="ORF">AC625_17755</name>
</gene>
<feature type="binding site" evidence="10">
    <location>
        <begin position="8"/>
        <end position="13"/>
    </location>
    <ligand>
        <name>substrate</name>
    </ligand>
</feature>
<proteinExistence type="inferred from homology"/>